<reference evidence="1 2" key="1">
    <citation type="submission" date="2016-10" db="EMBL/GenBank/DDBJ databases">
        <authorList>
            <person name="Varghese N."/>
            <person name="Submissions S."/>
        </authorList>
    </citation>
    <scope>NUCLEOTIDE SEQUENCE [LARGE SCALE GENOMIC DNA]</scope>
    <source>
        <strain evidence="1 2">DSM 16643</strain>
    </source>
</reference>
<evidence type="ECO:0000313" key="2">
    <source>
        <dbReference type="Proteomes" id="UP000323439"/>
    </source>
</evidence>
<name>A0A1G5VSE1_9EURY</name>
<dbReference type="AlphaFoldDB" id="A0A1G5VSE1"/>
<dbReference type="Proteomes" id="UP000323439">
    <property type="component" value="Unassembled WGS sequence"/>
</dbReference>
<accession>A0A1G5VSE1</accession>
<protein>
    <submittedName>
        <fullName evidence="1">Uncharacterized protein</fullName>
    </submittedName>
</protein>
<proteinExistence type="predicted"/>
<dbReference type="EMBL" id="FMXB01000005">
    <property type="protein sequence ID" value="SDA48773.1"/>
    <property type="molecule type" value="Genomic_DNA"/>
</dbReference>
<organism evidence="1 2">
    <name type="scientific">Methanobrevibacter millerae</name>
    <dbReference type="NCBI Taxonomy" id="230361"/>
    <lineage>
        <taxon>Archaea</taxon>
        <taxon>Methanobacteriati</taxon>
        <taxon>Methanobacteriota</taxon>
        <taxon>Methanomada group</taxon>
        <taxon>Methanobacteria</taxon>
        <taxon>Methanobacteriales</taxon>
        <taxon>Methanobacteriaceae</taxon>
        <taxon>Methanobrevibacter</taxon>
    </lineage>
</organism>
<gene>
    <name evidence="1" type="ORF">SAMN02910315_00849</name>
</gene>
<sequence>MLLLAFLSFLKEKLINVFGSELKNTDERVRKAYVMKLDDEELLKKVALNDSSEDVALWAVERIKSRPVLDEISRSDRGIVSRVARRKMDNL</sequence>
<keyword evidence="2" id="KW-1185">Reference proteome</keyword>
<evidence type="ECO:0000313" key="1">
    <source>
        <dbReference type="EMBL" id="SDA48773.1"/>
    </source>
</evidence>